<keyword evidence="1" id="KW-0472">Membrane</keyword>
<dbReference type="Proteomes" id="UP000708208">
    <property type="component" value="Unassembled WGS sequence"/>
</dbReference>
<feature type="transmembrane region" description="Helical" evidence="1">
    <location>
        <begin position="33"/>
        <end position="51"/>
    </location>
</feature>
<evidence type="ECO:0000313" key="2">
    <source>
        <dbReference type="EMBL" id="CAG7818535.1"/>
    </source>
</evidence>
<name>A0A8J2KNY4_9HEXA</name>
<keyword evidence="1" id="KW-1133">Transmembrane helix</keyword>
<feature type="non-terminal residue" evidence="2">
    <location>
        <position position="1"/>
    </location>
</feature>
<sequence length="73" mass="8167">MEAGVKLGIFPSSFLSSLGNTCGAASLDIKIAMSGWLLVSMFSIVSLIMHFRKQSRMRILMEEFVELQRKIIT</sequence>
<proteinExistence type="predicted"/>
<reference evidence="2" key="1">
    <citation type="submission" date="2021-06" db="EMBL/GenBank/DDBJ databases">
        <authorList>
            <person name="Hodson N. C."/>
            <person name="Mongue J. A."/>
            <person name="Jaron S. K."/>
        </authorList>
    </citation>
    <scope>NUCLEOTIDE SEQUENCE</scope>
</reference>
<protein>
    <submittedName>
        <fullName evidence="2">Uncharacterized protein</fullName>
    </submittedName>
</protein>
<keyword evidence="3" id="KW-1185">Reference proteome</keyword>
<keyword evidence="1" id="KW-0812">Transmembrane</keyword>
<organism evidence="2 3">
    <name type="scientific">Allacma fusca</name>
    <dbReference type="NCBI Taxonomy" id="39272"/>
    <lineage>
        <taxon>Eukaryota</taxon>
        <taxon>Metazoa</taxon>
        <taxon>Ecdysozoa</taxon>
        <taxon>Arthropoda</taxon>
        <taxon>Hexapoda</taxon>
        <taxon>Collembola</taxon>
        <taxon>Symphypleona</taxon>
        <taxon>Sminthuridae</taxon>
        <taxon>Allacma</taxon>
    </lineage>
</organism>
<dbReference type="AlphaFoldDB" id="A0A8J2KNY4"/>
<dbReference type="EMBL" id="CAJVCH010423207">
    <property type="protein sequence ID" value="CAG7818535.1"/>
    <property type="molecule type" value="Genomic_DNA"/>
</dbReference>
<evidence type="ECO:0000313" key="3">
    <source>
        <dbReference type="Proteomes" id="UP000708208"/>
    </source>
</evidence>
<gene>
    <name evidence="2" type="ORF">AFUS01_LOCUS29034</name>
</gene>
<accession>A0A8J2KNY4</accession>
<comment type="caution">
    <text evidence="2">The sequence shown here is derived from an EMBL/GenBank/DDBJ whole genome shotgun (WGS) entry which is preliminary data.</text>
</comment>
<evidence type="ECO:0000256" key="1">
    <source>
        <dbReference type="SAM" id="Phobius"/>
    </source>
</evidence>